<reference evidence="1" key="1">
    <citation type="submission" date="2023-03" db="EMBL/GenBank/DDBJ databases">
        <title>Massive genome expansion in bonnet fungi (Mycena s.s.) driven by repeated elements and novel gene families across ecological guilds.</title>
        <authorList>
            <consortium name="Lawrence Berkeley National Laboratory"/>
            <person name="Harder C.B."/>
            <person name="Miyauchi S."/>
            <person name="Viragh M."/>
            <person name="Kuo A."/>
            <person name="Thoen E."/>
            <person name="Andreopoulos B."/>
            <person name="Lu D."/>
            <person name="Skrede I."/>
            <person name="Drula E."/>
            <person name="Henrissat B."/>
            <person name="Morin E."/>
            <person name="Kohler A."/>
            <person name="Barry K."/>
            <person name="LaButti K."/>
            <person name="Morin E."/>
            <person name="Salamov A."/>
            <person name="Lipzen A."/>
            <person name="Mereny Z."/>
            <person name="Hegedus B."/>
            <person name="Baldrian P."/>
            <person name="Stursova M."/>
            <person name="Weitz H."/>
            <person name="Taylor A."/>
            <person name="Grigoriev I.V."/>
            <person name="Nagy L.G."/>
            <person name="Martin F."/>
            <person name="Kauserud H."/>
        </authorList>
    </citation>
    <scope>NUCLEOTIDE SEQUENCE</scope>
    <source>
        <strain evidence="1">9284</strain>
    </source>
</reference>
<sequence length="234" mass="27202">MPTIPLELERMIFEIAYRSQPWDEKLAEKLGQVAPRVEYWINLIRYKSVHLGHSGHLVTHHSNLIDTQPSWLLVQRSQRLDNWALVSELGPAARELPFFRQFPLNQLYIEYALFTEVVDIRIPEAPVYPNLTHLSLTFYESDDLGSSSALLGTISQFPRLTHFAFDGPGRPSDALLKKFRSALPDLQCIAFSWKRREEPRNDYLFDQRIVELGGNEVRLLSSDEWPEWLKISIQ</sequence>
<evidence type="ECO:0000313" key="2">
    <source>
        <dbReference type="Proteomes" id="UP001221142"/>
    </source>
</evidence>
<proteinExistence type="predicted"/>
<comment type="caution">
    <text evidence="1">The sequence shown here is derived from an EMBL/GenBank/DDBJ whole genome shotgun (WGS) entry which is preliminary data.</text>
</comment>
<organism evidence="1 2">
    <name type="scientific">Roridomyces roridus</name>
    <dbReference type="NCBI Taxonomy" id="1738132"/>
    <lineage>
        <taxon>Eukaryota</taxon>
        <taxon>Fungi</taxon>
        <taxon>Dikarya</taxon>
        <taxon>Basidiomycota</taxon>
        <taxon>Agaricomycotina</taxon>
        <taxon>Agaricomycetes</taxon>
        <taxon>Agaricomycetidae</taxon>
        <taxon>Agaricales</taxon>
        <taxon>Marasmiineae</taxon>
        <taxon>Mycenaceae</taxon>
        <taxon>Roridomyces</taxon>
    </lineage>
</organism>
<gene>
    <name evidence="1" type="ORF">FB45DRAFT_1039485</name>
</gene>
<keyword evidence="2" id="KW-1185">Reference proteome</keyword>
<dbReference type="AlphaFoldDB" id="A0AAD7B2L5"/>
<accession>A0AAD7B2L5</accession>
<evidence type="ECO:0000313" key="1">
    <source>
        <dbReference type="EMBL" id="KAJ7608817.1"/>
    </source>
</evidence>
<name>A0AAD7B2L5_9AGAR</name>
<dbReference type="EMBL" id="JARKIF010000043">
    <property type="protein sequence ID" value="KAJ7608817.1"/>
    <property type="molecule type" value="Genomic_DNA"/>
</dbReference>
<protein>
    <submittedName>
        <fullName evidence="1">Uncharacterized protein</fullName>
    </submittedName>
</protein>
<dbReference type="Proteomes" id="UP001221142">
    <property type="component" value="Unassembled WGS sequence"/>
</dbReference>